<dbReference type="Gene3D" id="1.10.510.10">
    <property type="entry name" value="Transferase(Phosphotransferase) domain 1"/>
    <property type="match status" value="1"/>
</dbReference>
<dbReference type="PhylomeDB" id="A0A0G4E9Q0"/>
<dbReference type="EMBL" id="CDMY01000033">
    <property type="protein sequence ID" value="CEL91921.1"/>
    <property type="molecule type" value="Genomic_DNA"/>
</dbReference>
<keyword evidence="6" id="KW-1185">Reference proteome</keyword>
<keyword evidence="3" id="KW-0732">Signal</keyword>
<dbReference type="GO" id="GO:0005524">
    <property type="term" value="F:ATP binding"/>
    <property type="evidence" value="ECO:0007669"/>
    <property type="project" value="InterPro"/>
</dbReference>
<dbReference type="InParanoid" id="A0A0G4E9Q0"/>
<comment type="similarity">
    <text evidence="1">Belongs to the protein kinase superfamily. ADCK protein kinase family.</text>
</comment>
<feature type="region of interest" description="Disordered" evidence="2">
    <location>
        <begin position="759"/>
        <end position="864"/>
    </location>
</feature>
<dbReference type="InterPro" id="IPR050154">
    <property type="entry name" value="UbiB_kinase"/>
</dbReference>
<organism evidence="5 6">
    <name type="scientific">Vitrella brassicaformis (strain CCMP3155)</name>
    <dbReference type="NCBI Taxonomy" id="1169540"/>
    <lineage>
        <taxon>Eukaryota</taxon>
        <taxon>Sar</taxon>
        <taxon>Alveolata</taxon>
        <taxon>Colpodellida</taxon>
        <taxon>Vitrellaceae</taxon>
        <taxon>Vitrella</taxon>
    </lineage>
</organism>
<dbReference type="InterPro" id="IPR000719">
    <property type="entry name" value="Prot_kinase_dom"/>
</dbReference>
<dbReference type="OMA" id="STHPIAY"/>
<dbReference type="Pfam" id="PF03109">
    <property type="entry name" value="ABC1"/>
    <property type="match status" value="1"/>
</dbReference>
<dbReference type="InterPro" id="IPR011009">
    <property type="entry name" value="Kinase-like_dom_sf"/>
</dbReference>
<feature type="compositionally biased region" description="Basic and acidic residues" evidence="2">
    <location>
        <begin position="855"/>
        <end position="864"/>
    </location>
</feature>
<feature type="compositionally biased region" description="Low complexity" evidence="2">
    <location>
        <begin position="837"/>
        <end position="854"/>
    </location>
</feature>
<sequence length="864" mass="95403">MGALLSSSGAALLFLAVSVGAASTHPIAYPARQAAAFAHLPAAPSSSVHSRERSARTVSVLHAVRAPRAPPQKVEFAIEETDAAYESSGNVRDDVDDPPVSASDASLMRPSYASERLIKARELLQKAVQTSRAAEPLLQPSVPYDADAARKHFRNKPLVVSKRQVQLLSPLARFLGRVVMDIQMGVEKKNRRKRANELLQLISNLGPAIIKAGQALSSRPDLLPAEYLEELQKLQDRLPPFPSDIAFQTIEEELGMPINDVFSQIESEPIAAASIGQVYRARLRSNGAEVAVKVQRPGCEEIISLDLYILSTYSKIFTRLLGVLKRDLNLVSVIDDFGRLIYGEIDYLLEANNAKRFNELYAKTTPRVRAPLIYDEFTTRKVLVMEWIEGNRLTDKEVLDQRSVNRSELIDILVQCSFKQILDNGFFHADPHAGNLLVSPEGNLVYLDFGMMSYVKPYQRYSIIEAVVHLVNRDFEALANLYKRMGFIPPDQPTDPIVKALNATLPDVLGSSVSELNFKNVISKLGDVMYTYPFSLPPFYIAIIRCLGVLEGISIQVDPTFTIIKEAYPYIASLLLTDASEELQAALRNLSMPDGELRWSRLQSLLDNAVTDADFDVSLASTQLVNFLLSDEGEDVAEQVVPLLVDGLDDLTTETVDYVRSYSAYLRDLGGSFPRLPWVLAAPLASVLQPEGLARPPALNPTMNQMSHMVTMIRKGQAGDTRSLAMTLSKVLRNPRAQKLLNDFALGVSERAISRAFGYEPTASRRPTPPPPLIPTDIPSPPPPSLTAPPPSRRGVKQLKAATATQTVVPRGSVNGYEGATTQTMGRNRKRNGAGAGAARRTPQQQQQQQQQQPQRRERTYRPR</sequence>
<accession>A0A0G4E9Q0</accession>
<reference evidence="5 6" key="1">
    <citation type="submission" date="2014-11" db="EMBL/GenBank/DDBJ databases">
        <authorList>
            <person name="Zhu J."/>
            <person name="Qi W."/>
            <person name="Song R."/>
        </authorList>
    </citation>
    <scope>NUCLEOTIDE SEQUENCE [LARGE SCALE GENOMIC DNA]</scope>
</reference>
<evidence type="ECO:0000256" key="3">
    <source>
        <dbReference type="SAM" id="SignalP"/>
    </source>
</evidence>
<dbReference type="GO" id="GO:0004672">
    <property type="term" value="F:protein kinase activity"/>
    <property type="evidence" value="ECO:0007669"/>
    <property type="project" value="InterPro"/>
</dbReference>
<dbReference type="PANTHER" id="PTHR10566">
    <property type="entry name" value="CHAPERONE-ACTIVITY OF BC1 COMPLEX CABC1 -RELATED"/>
    <property type="match status" value="1"/>
</dbReference>
<dbReference type="PROSITE" id="PS50011">
    <property type="entry name" value="PROTEIN_KINASE_DOM"/>
    <property type="match status" value="1"/>
</dbReference>
<evidence type="ECO:0000256" key="1">
    <source>
        <dbReference type="ARBA" id="ARBA00009670"/>
    </source>
</evidence>
<feature type="domain" description="Protein kinase" evidence="4">
    <location>
        <begin position="264"/>
        <end position="610"/>
    </location>
</feature>
<name>A0A0G4E9Q0_VITBC</name>
<feature type="region of interest" description="Disordered" evidence="2">
    <location>
        <begin position="85"/>
        <end position="105"/>
    </location>
</feature>
<feature type="signal peptide" evidence="3">
    <location>
        <begin position="1"/>
        <end position="24"/>
    </location>
</feature>
<dbReference type="SMART" id="SM00220">
    <property type="entry name" value="S_TKc"/>
    <property type="match status" value="1"/>
</dbReference>
<gene>
    <name evidence="5" type="ORF">Vbra_6675</name>
</gene>
<dbReference type="SUPFAM" id="SSF56112">
    <property type="entry name" value="Protein kinase-like (PK-like)"/>
    <property type="match status" value="1"/>
</dbReference>
<dbReference type="InterPro" id="IPR004147">
    <property type="entry name" value="ABC1_dom"/>
</dbReference>
<proteinExistence type="inferred from homology"/>
<dbReference type="Proteomes" id="UP000041254">
    <property type="component" value="Unassembled WGS sequence"/>
</dbReference>
<evidence type="ECO:0000256" key="2">
    <source>
        <dbReference type="SAM" id="MobiDB-lite"/>
    </source>
</evidence>
<dbReference type="CDD" id="cd05121">
    <property type="entry name" value="ABC1_ADCK3-like"/>
    <property type="match status" value="1"/>
</dbReference>
<feature type="chain" id="PRO_5005187040" description="Protein kinase domain-containing protein" evidence="3">
    <location>
        <begin position="25"/>
        <end position="864"/>
    </location>
</feature>
<dbReference type="OrthoDB" id="431892at2759"/>
<dbReference type="PANTHER" id="PTHR10566:SF128">
    <property type="entry name" value="UBIB DOMAIN CONTAINING KINASE"/>
    <property type="match status" value="1"/>
</dbReference>
<dbReference type="VEuPathDB" id="CryptoDB:Vbra_6675"/>
<evidence type="ECO:0000313" key="5">
    <source>
        <dbReference type="EMBL" id="CEL91921.1"/>
    </source>
</evidence>
<evidence type="ECO:0000259" key="4">
    <source>
        <dbReference type="PROSITE" id="PS50011"/>
    </source>
</evidence>
<protein>
    <recommendedName>
        <fullName evidence="4">Protein kinase domain-containing protein</fullName>
    </recommendedName>
</protein>
<evidence type="ECO:0000313" key="6">
    <source>
        <dbReference type="Proteomes" id="UP000041254"/>
    </source>
</evidence>
<dbReference type="STRING" id="1169540.A0A0G4E9Q0"/>
<dbReference type="AlphaFoldDB" id="A0A0G4E9Q0"/>
<feature type="compositionally biased region" description="Pro residues" evidence="2">
    <location>
        <begin position="767"/>
        <end position="792"/>
    </location>
</feature>